<gene>
    <name evidence="1" type="ORF">I79_018731</name>
</gene>
<dbReference type="AlphaFoldDB" id="G3I5I3"/>
<dbReference type="EMBL" id="JH001301">
    <property type="protein sequence ID" value="EGW11709.1"/>
    <property type="molecule type" value="Genomic_DNA"/>
</dbReference>
<dbReference type="Proteomes" id="UP000001075">
    <property type="component" value="Unassembled WGS sequence"/>
</dbReference>
<organism evidence="1 2">
    <name type="scientific">Cricetulus griseus</name>
    <name type="common">Chinese hamster</name>
    <name type="synonym">Cricetulus barabensis griseus</name>
    <dbReference type="NCBI Taxonomy" id="10029"/>
    <lineage>
        <taxon>Eukaryota</taxon>
        <taxon>Metazoa</taxon>
        <taxon>Chordata</taxon>
        <taxon>Craniata</taxon>
        <taxon>Vertebrata</taxon>
        <taxon>Euteleostomi</taxon>
        <taxon>Mammalia</taxon>
        <taxon>Eutheria</taxon>
        <taxon>Euarchontoglires</taxon>
        <taxon>Glires</taxon>
        <taxon>Rodentia</taxon>
        <taxon>Myomorpha</taxon>
        <taxon>Muroidea</taxon>
        <taxon>Cricetidae</taxon>
        <taxon>Cricetinae</taxon>
        <taxon>Cricetulus</taxon>
    </lineage>
</organism>
<protein>
    <submittedName>
        <fullName evidence="1">Uncharacterized protein</fullName>
    </submittedName>
</protein>
<proteinExistence type="predicted"/>
<name>G3I5I3_CRIGR</name>
<evidence type="ECO:0000313" key="1">
    <source>
        <dbReference type="EMBL" id="EGW11709.1"/>
    </source>
</evidence>
<sequence length="64" mass="7123">MVQPQQKWEGVRPAACAKCTRVLPGISRQQEPHIRLHPSLSLGSWQNQLVLSPPISFSFLSASK</sequence>
<evidence type="ECO:0000313" key="2">
    <source>
        <dbReference type="Proteomes" id="UP000001075"/>
    </source>
</evidence>
<accession>G3I5I3</accession>
<reference evidence="2" key="1">
    <citation type="journal article" date="2011" name="Nat. Biotechnol.">
        <title>The genomic sequence of the Chinese hamster ovary (CHO)-K1 cell line.</title>
        <authorList>
            <person name="Xu X."/>
            <person name="Nagarajan H."/>
            <person name="Lewis N.E."/>
            <person name="Pan S."/>
            <person name="Cai Z."/>
            <person name="Liu X."/>
            <person name="Chen W."/>
            <person name="Xie M."/>
            <person name="Wang W."/>
            <person name="Hammond S."/>
            <person name="Andersen M.R."/>
            <person name="Neff N."/>
            <person name="Passarelli B."/>
            <person name="Koh W."/>
            <person name="Fan H.C."/>
            <person name="Wang J."/>
            <person name="Gui Y."/>
            <person name="Lee K.H."/>
            <person name="Betenbaugh M.J."/>
            <person name="Quake S.R."/>
            <person name="Famili I."/>
            <person name="Palsson B.O."/>
            <person name="Wang J."/>
        </authorList>
    </citation>
    <scope>NUCLEOTIDE SEQUENCE [LARGE SCALE GENOMIC DNA]</scope>
    <source>
        <strain evidence="2">CHO K1 cell line</strain>
    </source>
</reference>
<dbReference type="InParanoid" id="G3I5I3"/>